<reference evidence="8" key="1">
    <citation type="journal article" date="2016" name="Front. Microbiol.">
        <title>The complete genome sequence of hyperthermophile Dictyoglomus turgidum DSM 6724 reveals a specialized carbohydrate fermentor.</title>
        <authorList>
            <person name="Brumm P.J."/>
            <person name="Gowda K."/>
            <person name="Robb F.T."/>
            <person name="Mead D.A."/>
        </authorList>
    </citation>
    <scope>NUCLEOTIDE SEQUENCE [LARGE SCALE GENOMIC DNA]</scope>
    <source>
        <strain evidence="8">DSM 6724 / Z-1310</strain>
    </source>
</reference>
<keyword evidence="4" id="KW-0732">Signal</keyword>
<gene>
    <name evidence="7" type="ordered locus">Dtur_0727</name>
</gene>
<dbReference type="PROSITE" id="PS50005">
    <property type="entry name" value="TPR"/>
    <property type="match status" value="1"/>
</dbReference>
<dbReference type="PANTHER" id="PTHR44858:SF1">
    <property type="entry name" value="UDP-N-ACETYLGLUCOSAMINE--PEPTIDE N-ACETYLGLUCOSAMINYLTRANSFERASE SPINDLY-RELATED"/>
    <property type="match status" value="1"/>
</dbReference>
<evidence type="ECO:0000256" key="1">
    <source>
        <dbReference type="ARBA" id="ARBA00022737"/>
    </source>
</evidence>
<protein>
    <submittedName>
        <fullName evidence="7">Transglutaminase domain protein</fullName>
    </submittedName>
</protein>
<dbReference type="InterPro" id="IPR038765">
    <property type="entry name" value="Papain-like_cys_pep_sf"/>
</dbReference>
<dbReference type="RefSeq" id="WP_012583095.1">
    <property type="nucleotide sequence ID" value="NC_011661.1"/>
</dbReference>
<evidence type="ECO:0000313" key="8">
    <source>
        <dbReference type="Proteomes" id="UP000007719"/>
    </source>
</evidence>
<dbReference type="Gene3D" id="1.25.40.10">
    <property type="entry name" value="Tetratricopeptide repeat domain"/>
    <property type="match status" value="2"/>
</dbReference>
<feature type="domain" description="DUF3857" evidence="6">
    <location>
        <begin position="652"/>
        <end position="816"/>
    </location>
</feature>
<dbReference type="Pfam" id="PF13181">
    <property type="entry name" value="TPR_8"/>
    <property type="match status" value="1"/>
</dbReference>
<keyword evidence="1" id="KW-0677">Repeat</keyword>
<dbReference type="InterPro" id="IPR024618">
    <property type="entry name" value="DUF3857"/>
</dbReference>
<evidence type="ECO:0000256" key="3">
    <source>
        <dbReference type="PROSITE-ProRule" id="PRU00339"/>
    </source>
</evidence>
<dbReference type="InParanoid" id="B8DZS7"/>
<dbReference type="eggNOG" id="COG0457">
    <property type="taxonomic scope" value="Bacteria"/>
</dbReference>
<dbReference type="Pfam" id="PF01841">
    <property type="entry name" value="Transglut_core"/>
    <property type="match status" value="1"/>
</dbReference>
<dbReference type="KEGG" id="dtu:Dtur_0727"/>
<dbReference type="eggNOG" id="COG1305">
    <property type="taxonomic scope" value="Bacteria"/>
</dbReference>
<dbReference type="Gene3D" id="2.60.120.1130">
    <property type="match status" value="1"/>
</dbReference>
<dbReference type="AlphaFoldDB" id="B8DZS7"/>
<dbReference type="Gene3D" id="2.60.40.3140">
    <property type="match status" value="1"/>
</dbReference>
<dbReference type="Pfam" id="PF12969">
    <property type="entry name" value="DUF3857"/>
    <property type="match status" value="1"/>
</dbReference>
<dbReference type="InterPro" id="IPR050498">
    <property type="entry name" value="Ycf3"/>
</dbReference>
<feature type="signal peptide" evidence="4">
    <location>
        <begin position="1"/>
        <end position="22"/>
    </location>
</feature>
<dbReference type="HOGENOM" id="CLU_265249_0_0_0"/>
<dbReference type="PANTHER" id="PTHR44858">
    <property type="entry name" value="TETRATRICOPEPTIDE REPEAT PROTEIN 6"/>
    <property type="match status" value="1"/>
</dbReference>
<dbReference type="OrthoDB" id="98874at2"/>
<dbReference type="PATRIC" id="fig|515635.4.peg.766"/>
<feature type="domain" description="Transglutaminase-like" evidence="5">
    <location>
        <begin position="865"/>
        <end position="940"/>
    </location>
</feature>
<evidence type="ECO:0000256" key="2">
    <source>
        <dbReference type="ARBA" id="ARBA00022803"/>
    </source>
</evidence>
<name>B8DZS7_DICTD</name>
<dbReference type="InterPro" id="IPR011990">
    <property type="entry name" value="TPR-like_helical_dom_sf"/>
</dbReference>
<feature type="repeat" description="TPR" evidence="3">
    <location>
        <begin position="568"/>
        <end position="601"/>
    </location>
</feature>
<keyword evidence="2 3" id="KW-0802">TPR repeat</keyword>
<dbReference type="Gene3D" id="3.10.620.30">
    <property type="match status" value="1"/>
</dbReference>
<evidence type="ECO:0000313" key="7">
    <source>
        <dbReference type="EMBL" id="ACK42010.1"/>
    </source>
</evidence>
<keyword evidence="8" id="KW-1185">Reference proteome</keyword>
<dbReference type="EMBL" id="CP001251">
    <property type="protein sequence ID" value="ACK42010.1"/>
    <property type="molecule type" value="Genomic_DNA"/>
</dbReference>
<proteinExistence type="predicted"/>
<sequence>MRKKIFLFITLALLIISTSAQSIKVGNLLLENKFELLKSSYKEDAYSNAIISIYYLLEDNASQAWKHWKKSIEINPNSLWHEVIGLLGYDLWDSLPIYKEIVSLLDGREFNNSYLEYLYWKALLSQNLISKAEKYSEEKGFIKDFIFIGPFENIGNSGLYKEYPPEKEIKLEKTYQGKNGLDIRWFSPEESKSAYISLYNLIYPNQWSTSYALCYFYIPQNQEIYIRIGTTSSYKLFLDDCHIYEIETQRRAIWDQEIYRIPLSSGWHKLLLKFCNQEGDFGFFLRITDSKGNKISGLKTSVKPQNYRKTQIYFERILPEKELIKESDSSEIFYTFYGFLLSEKGVSEEAEEYLKRAEKIKKDSEVIKFILGKFYLGSQDVETGRKYLLDSYSLSKNLKMNLYYLSLYELEHGRYEEALKNLEKEDIPENSFLLRSLLIRLFNALSWTKEVENQISIFEKGYKTSQEAYFLKGKMYEKRNMPFKAIENYLTALSMNWENWEVFYSLFYLARDLHRYDIIENLAKNLIEKDPTDIWAYIQLIRIYLSQEKIEEAQRLIEKTKKITYLYPEIFIYEAEIHHLKDEKELAIESYEKAIEIDPSYKGIREYLNYLRSEQIKIPDISEYLSKDIPKEFLDFPAIYLLDWQERTMHKDGSFTVVFHKIIKILKDEAKDKYGEITINYDSSFEDVRILRARTIKPDGKELEATSIQDFSVASDYPLYTDQRQIIISMPAVEKGAILECFYVIDEYTRSIFGKNFQDIFFFQNEVPTLRSIYILKIPSTIDFKYKVYNGKVDPEVNQNKDYKIFTWKMENVPGITEEPYMPDLAKLVPQLWITTFRSWEDLADWYYSLAYPQIRSNKEIKEKVRELVLGAKMEEEKIKAIYYFVTNQIRYVGLEYGIRGIMPHSAPEIFKAKYGDCKDKAVLLLTMLKEAGIKAYYTLVSTRYSSPLKKELPGFQFDHAIVALPYKNSYLFLDGTAEDTPFGEVPGMDQGADAMIIIDGKPILTTIPMSKPENNLRKYNTKINIEEKNLVAETQITLTGYFANSYRYYLKTMTTLQKENFLSRLLNYYIPNSKLTDWDVQNIGNLEEPLIIKLKFENPYITSYKKEINLLNMFPFSSIKSAEEITREERNYDIEYYLPYQEIEEISINIPQGINIDTTIKSVTKENKWIKYSVEIEEKNNILSLKRVFTQKEILIPAQDFKEYKKDMEEIINYDKGMLLININ</sequence>
<dbReference type="EnsemblBacteria" id="ACK42010">
    <property type="protein sequence ID" value="ACK42010"/>
    <property type="gene ID" value="Dtur_0727"/>
</dbReference>
<organism evidence="7 8">
    <name type="scientific">Dictyoglomus turgidum (strain DSM 6724 / Z-1310)</name>
    <dbReference type="NCBI Taxonomy" id="515635"/>
    <lineage>
        <taxon>Bacteria</taxon>
        <taxon>Pseudomonadati</taxon>
        <taxon>Dictyoglomota</taxon>
        <taxon>Dictyoglomia</taxon>
        <taxon>Dictyoglomales</taxon>
        <taxon>Dictyoglomaceae</taxon>
        <taxon>Dictyoglomus</taxon>
    </lineage>
</organism>
<evidence type="ECO:0000259" key="6">
    <source>
        <dbReference type="Pfam" id="PF12969"/>
    </source>
</evidence>
<dbReference type="InterPro" id="IPR019734">
    <property type="entry name" value="TPR_rpt"/>
</dbReference>
<dbReference type="SUPFAM" id="SSF54001">
    <property type="entry name" value="Cysteine proteinases"/>
    <property type="match status" value="1"/>
</dbReference>
<feature type="chain" id="PRO_5002870996" evidence="4">
    <location>
        <begin position="23"/>
        <end position="1225"/>
    </location>
</feature>
<dbReference type="InterPro" id="IPR002931">
    <property type="entry name" value="Transglutaminase-like"/>
</dbReference>
<evidence type="ECO:0000259" key="5">
    <source>
        <dbReference type="Pfam" id="PF01841"/>
    </source>
</evidence>
<evidence type="ECO:0000256" key="4">
    <source>
        <dbReference type="SAM" id="SignalP"/>
    </source>
</evidence>
<accession>B8DZS7</accession>
<dbReference type="STRING" id="515635.Dtur_0727"/>
<dbReference type="SMART" id="SM00028">
    <property type="entry name" value="TPR"/>
    <property type="match status" value="5"/>
</dbReference>
<dbReference type="Proteomes" id="UP000007719">
    <property type="component" value="Chromosome"/>
</dbReference>
<dbReference type="SUPFAM" id="SSF48452">
    <property type="entry name" value="TPR-like"/>
    <property type="match status" value="2"/>
</dbReference>